<reference evidence="1 2" key="1">
    <citation type="submission" date="2020-07" db="EMBL/GenBank/DDBJ databases">
        <title>Genomic Encyclopedia of Type Strains, Phase IV (KMG-V): Genome sequencing to study the core and pangenomes of soil and plant-associated prokaryotes.</title>
        <authorList>
            <person name="Whitman W."/>
        </authorList>
    </citation>
    <scope>NUCLEOTIDE SEQUENCE [LARGE SCALE GENOMIC DNA]</scope>
    <source>
        <strain evidence="1 2">M8UP30</strain>
    </source>
</reference>
<gene>
    <name evidence="1" type="ORF">HDF12_002571</name>
</gene>
<evidence type="ECO:0000313" key="1">
    <source>
        <dbReference type="EMBL" id="NYF52172.1"/>
    </source>
</evidence>
<dbReference type="EMBL" id="JACCCV010000002">
    <property type="protein sequence ID" value="NYF52172.1"/>
    <property type="molecule type" value="Genomic_DNA"/>
</dbReference>
<sequence length="177" mass="19752">MILRGGTFLMVLLLFSSSVFGVKRKTKAVYCTRAMNGAWSLQRFQPLINPRAGTVFAELSFAGTVLEAARLRQFYPDHEVVFDYKFDSAGKLTALLGSVEMWGQWLGEANLYPEADGTVGSFHVKYYKPDSRDLISHPDDAEEYAAELSHVPIYRTIESLPCGGSLQEAEKMNATQE</sequence>
<dbReference type="Proteomes" id="UP000534186">
    <property type="component" value="Unassembled WGS sequence"/>
</dbReference>
<dbReference type="AlphaFoldDB" id="A0A7Y9NN06"/>
<evidence type="ECO:0000313" key="2">
    <source>
        <dbReference type="Proteomes" id="UP000534186"/>
    </source>
</evidence>
<protein>
    <submittedName>
        <fullName evidence="1">Uncharacterized protein</fullName>
    </submittedName>
</protein>
<accession>A0A7Y9NN06</accession>
<proteinExistence type="predicted"/>
<name>A0A7Y9NN06_9BACT</name>
<organism evidence="1 2">
    <name type="scientific">Tunturiibacter lichenicola</name>
    <dbReference type="NCBI Taxonomy" id="2051959"/>
    <lineage>
        <taxon>Bacteria</taxon>
        <taxon>Pseudomonadati</taxon>
        <taxon>Acidobacteriota</taxon>
        <taxon>Terriglobia</taxon>
        <taxon>Terriglobales</taxon>
        <taxon>Acidobacteriaceae</taxon>
        <taxon>Tunturiibacter</taxon>
    </lineage>
</organism>
<comment type="caution">
    <text evidence="1">The sequence shown here is derived from an EMBL/GenBank/DDBJ whole genome shotgun (WGS) entry which is preliminary data.</text>
</comment>